<dbReference type="Pfam" id="PF01070">
    <property type="entry name" value="FMN_dh"/>
    <property type="match status" value="1"/>
</dbReference>
<organism evidence="9 10">
    <name type="scientific">Streptomyces alboflavus</name>
    <dbReference type="NCBI Taxonomy" id="67267"/>
    <lineage>
        <taxon>Bacteria</taxon>
        <taxon>Bacillati</taxon>
        <taxon>Actinomycetota</taxon>
        <taxon>Actinomycetes</taxon>
        <taxon>Kitasatosporales</taxon>
        <taxon>Streptomycetaceae</taxon>
        <taxon>Streptomyces</taxon>
    </lineage>
</organism>
<dbReference type="PROSITE" id="PS51349">
    <property type="entry name" value="FMN_HYDROXY_ACID_DH_2"/>
    <property type="match status" value="1"/>
</dbReference>
<dbReference type="PANTHER" id="PTHR10578:SF107">
    <property type="entry name" value="2-HYDROXYACID OXIDASE 1"/>
    <property type="match status" value="1"/>
</dbReference>
<feature type="binding site" evidence="7">
    <location>
        <position position="142"/>
    </location>
    <ligand>
        <name>glyoxylate</name>
        <dbReference type="ChEBI" id="CHEBI:36655"/>
    </ligand>
</feature>
<evidence type="ECO:0000256" key="5">
    <source>
        <dbReference type="ARBA" id="ARBA00024042"/>
    </source>
</evidence>
<dbReference type="GO" id="GO:0016614">
    <property type="term" value="F:oxidoreductase activity, acting on CH-OH group of donors"/>
    <property type="evidence" value="ECO:0007669"/>
    <property type="project" value="UniProtKB-ARBA"/>
</dbReference>
<dbReference type="EMBL" id="CP021748">
    <property type="protein sequence ID" value="ARX80663.1"/>
    <property type="molecule type" value="Genomic_DNA"/>
</dbReference>
<gene>
    <name evidence="9" type="primary">glcD</name>
    <name evidence="9" type="ORF">SMD44_00061</name>
</gene>
<evidence type="ECO:0000313" key="9">
    <source>
        <dbReference type="EMBL" id="ARX80663.1"/>
    </source>
</evidence>
<dbReference type="GO" id="GO:0010181">
    <property type="term" value="F:FMN binding"/>
    <property type="evidence" value="ECO:0007669"/>
    <property type="project" value="InterPro"/>
</dbReference>
<feature type="binding site" evidence="7">
    <location>
        <begin position="320"/>
        <end position="321"/>
    </location>
    <ligand>
        <name>FMN</name>
        <dbReference type="ChEBI" id="CHEBI:58210"/>
    </ligand>
</feature>
<keyword evidence="4" id="KW-0560">Oxidoreductase</keyword>
<dbReference type="FunFam" id="3.20.20.70:FF:000029">
    <property type="entry name" value="L-lactate dehydrogenase"/>
    <property type="match status" value="1"/>
</dbReference>
<evidence type="ECO:0000256" key="6">
    <source>
        <dbReference type="PIRSR" id="PIRSR000138-1"/>
    </source>
</evidence>
<evidence type="ECO:0000256" key="7">
    <source>
        <dbReference type="PIRSR" id="PIRSR000138-2"/>
    </source>
</evidence>
<feature type="binding site" evidence="7">
    <location>
        <begin position="297"/>
        <end position="301"/>
    </location>
    <ligand>
        <name>FMN</name>
        <dbReference type="ChEBI" id="CHEBI:58210"/>
    </ligand>
</feature>
<evidence type="ECO:0000313" key="10">
    <source>
        <dbReference type="Proteomes" id="UP000195880"/>
    </source>
</evidence>
<evidence type="ECO:0000256" key="4">
    <source>
        <dbReference type="ARBA" id="ARBA00023002"/>
    </source>
</evidence>
<dbReference type="PIRSF" id="PIRSF000138">
    <property type="entry name" value="Al-hdrx_acd_dh"/>
    <property type="match status" value="1"/>
</dbReference>
<feature type="binding site" evidence="7">
    <location>
        <position position="177"/>
    </location>
    <ligand>
        <name>glyoxylate</name>
        <dbReference type="ChEBI" id="CHEBI:36655"/>
    </ligand>
</feature>
<feature type="binding site" evidence="7">
    <location>
        <position position="37"/>
    </location>
    <ligand>
        <name>glyoxylate</name>
        <dbReference type="ChEBI" id="CHEBI:36655"/>
    </ligand>
</feature>
<feature type="binding site" evidence="7">
    <location>
        <position position="243"/>
    </location>
    <ligand>
        <name>FMN</name>
        <dbReference type="ChEBI" id="CHEBI:58210"/>
    </ligand>
</feature>
<feature type="binding site" evidence="7">
    <location>
        <position position="168"/>
    </location>
    <ligand>
        <name>FMN</name>
        <dbReference type="ChEBI" id="CHEBI:58210"/>
    </ligand>
</feature>
<accession>A0A1Z1W2M9</accession>
<sequence>MTTSLPRPATPPHPQRITLADFHDAARDVLPAPAYDYLQGGAADERTVRWNAEAYERLALLPPVLTGTTDVDTRCTLYGTELPAPVLLAPTASHGLFHPDAEAATVRGAAAGGALTTVSTFSTLTLEEIGAAATGPWWFQLYVQRDRALTEDLVRRARAAGATACVVTVDTPVTGLRERDLRNGFALPSHRMPANLAGHGAEPGRNAADPAHRGIHDPRIDPAVGWSDLEWLRSISGLPVLAKGIVRPDDARRAAEFGIGVWMSNHGGRNLDTAIAPLVTLPAVAEAVAGRVPVLIDGGIRRGTDVVKALALGADAVAIGRPYVWSLAAGGAEGVTAALSALHREIELALALLGAPDLAALTPDLVRPPW</sequence>
<reference evidence="9 10" key="1">
    <citation type="submission" date="2017-05" db="EMBL/GenBank/DDBJ databases">
        <title>Streptomyces alboflavus Genome sequencing and assembly.</title>
        <authorList>
            <person name="Wang Y."/>
            <person name="Du B."/>
            <person name="Ding Y."/>
            <person name="Liu H."/>
            <person name="Hou Q."/>
            <person name="Liu K."/>
            <person name="Wang C."/>
            <person name="Yao L."/>
        </authorList>
    </citation>
    <scope>NUCLEOTIDE SEQUENCE [LARGE SCALE GENOMIC DNA]</scope>
    <source>
        <strain evidence="9 10">MDJK44</strain>
    </source>
</reference>
<dbReference type="PANTHER" id="PTHR10578">
    <property type="entry name" value="S -2-HYDROXY-ACID OXIDASE-RELATED"/>
    <property type="match status" value="1"/>
</dbReference>
<dbReference type="InterPro" id="IPR012133">
    <property type="entry name" value="Alpha-hydoxy_acid_DH_FMN"/>
</dbReference>
<feature type="binding site" evidence="7">
    <location>
        <position position="140"/>
    </location>
    <ligand>
        <name>FMN</name>
        <dbReference type="ChEBI" id="CHEBI:58210"/>
    </ligand>
</feature>
<evidence type="ECO:0000256" key="1">
    <source>
        <dbReference type="ARBA" id="ARBA00001917"/>
    </source>
</evidence>
<dbReference type="InterPro" id="IPR013785">
    <property type="entry name" value="Aldolase_TIM"/>
</dbReference>
<comment type="cofactor">
    <cofactor evidence="1">
        <name>FMN</name>
        <dbReference type="ChEBI" id="CHEBI:58210"/>
    </cofactor>
</comment>
<dbReference type="SUPFAM" id="SSF51395">
    <property type="entry name" value="FMN-linked oxidoreductases"/>
    <property type="match status" value="1"/>
</dbReference>
<proteinExistence type="inferred from homology"/>
<protein>
    <submittedName>
        <fullName evidence="9">2-hydroxy-acid oxidase</fullName>
    </submittedName>
</protein>
<feature type="binding site" evidence="7">
    <location>
        <position position="119"/>
    </location>
    <ligand>
        <name>FMN</name>
        <dbReference type="ChEBI" id="CHEBI:58210"/>
    </ligand>
</feature>
<feature type="active site" description="Proton acceptor" evidence="6">
    <location>
        <position position="266"/>
    </location>
</feature>
<feature type="binding site" evidence="7">
    <location>
        <position position="264"/>
    </location>
    <ligand>
        <name>FMN</name>
        <dbReference type="ChEBI" id="CHEBI:58210"/>
    </ligand>
</feature>
<dbReference type="KEGG" id="salf:SMD44_00061"/>
<keyword evidence="2 7" id="KW-0285">Flavoprotein</keyword>
<evidence type="ECO:0000256" key="2">
    <source>
        <dbReference type="ARBA" id="ARBA00022630"/>
    </source>
</evidence>
<dbReference type="RefSeq" id="WP_237306759.1">
    <property type="nucleotide sequence ID" value="NZ_CP021748.1"/>
</dbReference>
<dbReference type="AlphaFoldDB" id="A0A1Z1W2M9"/>
<comment type="similarity">
    <text evidence="5">Belongs to the FMN-dependent alpha-hydroxy acid dehydrogenase family.</text>
</comment>
<feature type="binding site" evidence="7">
    <location>
        <position position="269"/>
    </location>
    <ligand>
        <name>glyoxylate</name>
        <dbReference type="ChEBI" id="CHEBI:36655"/>
    </ligand>
</feature>
<dbReference type="CDD" id="cd02809">
    <property type="entry name" value="alpha_hydroxyacid_oxid_FMN"/>
    <property type="match status" value="1"/>
</dbReference>
<dbReference type="Proteomes" id="UP000195880">
    <property type="component" value="Chromosome"/>
</dbReference>
<feature type="binding site" evidence="7">
    <location>
        <position position="266"/>
    </location>
    <ligand>
        <name>glyoxylate</name>
        <dbReference type="ChEBI" id="CHEBI:36655"/>
    </ligand>
</feature>
<feature type="binding site" evidence="7">
    <location>
        <begin position="90"/>
        <end position="92"/>
    </location>
    <ligand>
        <name>FMN</name>
        <dbReference type="ChEBI" id="CHEBI:58210"/>
    </ligand>
</feature>
<keyword evidence="3 7" id="KW-0288">FMN</keyword>
<dbReference type="Gene3D" id="3.20.20.70">
    <property type="entry name" value="Aldolase class I"/>
    <property type="match status" value="1"/>
</dbReference>
<name>A0A1Z1W2M9_9ACTN</name>
<keyword evidence="10" id="KW-1185">Reference proteome</keyword>
<feature type="domain" description="FMN hydroxy acid dehydrogenase" evidence="8">
    <location>
        <begin position="11"/>
        <end position="370"/>
    </location>
</feature>
<dbReference type="InterPro" id="IPR000262">
    <property type="entry name" value="FMN-dep_DH"/>
</dbReference>
<dbReference type="InterPro" id="IPR037396">
    <property type="entry name" value="FMN_HAD"/>
</dbReference>
<evidence type="ECO:0000256" key="3">
    <source>
        <dbReference type="ARBA" id="ARBA00022643"/>
    </source>
</evidence>
<evidence type="ECO:0000259" key="8">
    <source>
        <dbReference type="PROSITE" id="PS51349"/>
    </source>
</evidence>